<reference evidence="9 10" key="1">
    <citation type="journal article" date="2012" name="BMC Genomics">
        <title>Complete genome sequence of Saccharothrix espanaensis DSM 44229T and comparison to the other completely sequenced Pseudonocardiaceae.</title>
        <authorList>
            <person name="Strobel T."/>
            <person name="Al-Dilaimi A."/>
            <person name="Blom J."/>
            <person name="Gessner A."/>
            <person name="Kalinowski J."/>
            <person name="Luzhetska M."/>
            <person name="Puhler A."/>
            <person name="Szczepanowski R."/>
            <person name="Bechthold A."/>
            <person name="Ruckert C."/>
        </authorList>
    </citation>
    <scope>NUCLEOTIDE SEQUENCE [LARGE SCALE GENOMIC DNA]</scope>
    <source>
        <strain evidence="10">ATCC 51144 / DSM 44229 / JCM 9112 / NBRC 15066 / NRRL 15764</strain>
    </source>
</reference>
<dbReference type="KEGG" id="sesp:BN6_18340"/>
<accession>K0JWK0</accession>
<gene>
    <name evidence="9" type="ordered locus">BN6_18340</name>
</gene>
<evidence type="ECO:0000256" key="5">
    <source>
        <dbReference type="ARBA" id="ARBA00047942"/>
    </source>
</evidence>
<dbReference type="STRING" id="1179773.BN6_18340"/>
<dbReference type="InterPro" id="IPR054277">
    <property type="entry name" value="DUF7008"/>
</dbReference>
<dbReference type="PATRIC" id="fig|1179773.3.peg.1840"/>
<organism evidence="9 10">
    <name type="scientific">Saccharothrix espanaensis (strain ATCC 51144 / DSM 44229 / JCM 9112 / NBRC 15066 / NRRL 15764)</name>
    <dbReference type="NCBI Taxonomy" id="1179773"/>
    <lineage>
        <taxon>Bacteria</taxon>
        <taxon>Bacillati</taxon>
        <taxon>Actinomycetota</taxon>
        <taxon>Actinomycetes</taxon>
        <taxon>Pseudonocardiales</taxon>
        <taxon>Pseudonocardiaceae</taxon>
        <taxon>Saccharothrix</taxon>
    </lineage>
</organism>
<dbReference type="PANTHER" id="PTHR33841:SF1">
    <property type="entry name" value="DNA METHYLTRANSFERASE A"/>
    <property type="match status" value="1"/>
</dbReference>
<dbReference type="GO" id="GO:0009007">
    <property type="term" value="F:site-specific DNA-methyltransferase (adenine-specific) activity"/>
    <property type="evidence" value="ECO:0007669"/>
    <property type="project" value="UniProtKB-EC"/>
</dbReference>
<keyword evidence="10" id="KW-1185">Reference proteome</keyword>
<dbReference type="GO" id="GO:0003676">
    <property type="term" value="F:nucleic acid binding"/>
    <property type="evidence" value="ECO:0007669"/>
    <property type="project" value="InterPro"/>
</dbReference>
<dbReference type="Gene3D" id="3.40.50.150">
    <property type="entry name" value="Vaccinia Virus protein VP39"/>
    <property type="match status" value="1"/>
</dbReference>
<dbReference type="GO" id="GO:0006304">
    <property type="term" value="P:DNA modification"/>
    <property type="evidence" value="ECO:0007669"/>
    <property type="project" value="InterPro"/>
</dbReference>
<dbReference type="InterPro" id="IPR029063">
    <property type="entry name" value="SAM-dependent_MTases_sf"/>
</dbReference>
<proteinExistence type="predicted"/>
<evidence type="ECO:0000256" key="6">
    <source>
        <dbReference type="SAM" id="MobiDB-lite"/>
    </source>
</evidence>
<evidence type="ECO:0000256" key="1">
    <source>
        <dbReference type="ARBA" id="ARBA00011900"/>
    </source>
</evidence>
<feature type="region of interest" description="Disordered" evidence="6">
    <location>
        <begin position="1215"/>
        <end position="1243"/>
    </location>
</feature>
<evidence type="ECO:0000256" key="3">
    <source>
        <dbReference type="ARBA" id="ARBA00022679"/>
    </source>
</evidence>
<dbReference type="PRINTS" id="PR00507">
    <property type="entry name" value="N12N6MTFRASE"/>
</dbReference>
<feature type="domain" description="Type II methyltransferase M.TaqI-like" evidence="7">
    <location>
        <begin position="288"/>
        <end position="463"/>
    </location>
</feature>
<dbReference type="InterPro" id="IPR011639">
    <property type="entry name" value="MethylTrfase_TaqI-like_dom"/>
</dbReference>
<evidence type="ECO:0000256" key="2">
    <source>
        <dbReference type="ARBA" id="ARBA00022603"/>
    </source>
</evidence>
<sequence length="1311" mass="147918">MGWFRHPAHPAPLPWLLVTTPSLDRSTLLADLQKQVLILENDLREQVDREPEVMADLTARHEAALTSATLGTFIGEQVTQAAVAWVLGTVFVRWSEDNKLIRPMLSGSGDRLAEAEDAQGAFFRQQPHATDADWVEQTFDSLRRSDAGEALFDRKHNPAYLIPMSHDGAKALIGFWRTRRPDGSLVHEFRDDTWDTRFLGDLYQDMSQAAKDKFALLQTPDFVEEFILDYTLTPALDEFGLDGFRLIDPTCGSGHFLLGAFERLASAWRERDLNLSDTEIARKALDSVHGVDINPYAVAIARFRLTLAAWWLAGVRTIEQAAGQRWAVTVAIGDSLLAKKSDTLAGLDQFVGIQMESEDVEDYPTLLDEGSYHVVVGNPPYITVSDAKLNAEYRRYYTACHRQFQLTVPFAQRFFDLARRAGTDRRESGYVGQITSNGFMKREFGTKLIKEFFPTIELTHVIDTSGAFIPGHGTPTVILVGRRRSPDRSQPVRAVLGIRGEPGQPTDPANGIVWTAITSQIDRVGSESDWVSVTDFPRERLFQHPWSLSGGGADTLTTDIERTSQRKLNQHCELIGFLAITREDDAYVLDSAAARRLSLGNTVQTFAIGAELRDWDHSPEFDAVFPYTADARSTRLTQASEKHLWPNRVLLFRRRALSGYHIDRGIDWFAYSDFHPTRWRSTFLISFAFVATHNHFVLNRGGKVFKQSAPVIKLPAETTEDDHLQLLGALNSSAGCFWMKQVCHDKGSQSGTGGFMHDAWEPFYEFTGTKLEQFPLPADLPLARARRLDTLAQQLSDSTPQAVAKAGIPTRDLLSRAHDDYTTFRARMIAEQEELDWDVYRRYGLLSDAEAASVVIPDPSTVPALNLGERAFEIVLARTVAAGETDTQWFARHNSTPITELPTHWPDDYRRVVEARIDLIYKRRDIALIERPECKRRWSVEPWDKQQERALREWLQDRLESRHLWYAEDANGAEQPTMRSVSELTDLLRPDTAFTDVARIWAADALGNQDVDLSEIVAALVDDEHVPFLPVLRYKPAGLRKRADWEHVWDLQRQEDDIAAELGKDVTDPVVRKEVETRLGTIPVPPKYGSGDFLRNSYWRHRGKLDVPKERFVSYPGATRDGDGSLLLGWAGWDHREQAHALAVLISHRHTEEGWPADRLTPLLAGLHEVLPWVKQWHSDVDPVFGESPYVIYEGFLENQLGESGIARNDLPTWRPATKMDVSPLPRRGTRRPAAAKEPKQPKVDRAFTAEQFAVVLDFAANGPLTTSQTTEVTGLPSAQARELLKQLVERGDLIQTGQRRGTRYELPSAR</sequence>
<dbReference type="PANTHER" id="PTHR33841">
    <property type="entry name" value="DNA METHYLTRANSFERASE YEEA-RELATED"/>
    <property type="match status" value="1"/>
</dbReference>
<dbReference type="Gene3D" id="1.10.10.10">
    <property type="entry name" value="Winged helix-like DNA-binding domain superfamily/Winged helix DNA-binding domain"/>
    <property type="match status" value="1"/>
</dbReference>
<dbReference type="eggNOG" id="COG1002">
    <property type="taxonomic scope" value="Bacteria"/>
</dbReference>
<keyword evidence="3" id="KW-0808">Transferase</keyword>
<evidence type="ECO:0000259" key="7">
    <source>
        <dbReference type="Pfam" id="PF07669"/>
    </source>
</evidence>
<dbReference type="Pfam" id="PF07669">
    <property type="entry name" value="Eco57I"/>
    <property type="match status" value="1"/>
</dbReference>
<evidence type="ECO:0000256" key="4">
    <source>
        <dbReference type="ARBA" id="ARBA00022691"/>
    </source>
</evidence>
<keyword evidence="2 9" id="KW-0489">Methyltransferase</keyword>
<dbReference type="EC" id="2.1.1.72" evidence="1"/>
<dbReference type="NCBIfam" id="NF033451">
    <property type="entry name" value="BREX_2_MTaseX"/>
    <property type="match status" value="1"/>
</dbReference>
<dbReference type="InterPro" id="IPR002052">
    <property type="entry name" value="DNA_methylase_N6_adenine_CS"/>
</dbReference>
<comment type="catalytic activity">
    <reaction evidence="5">
        <text>a 2'-deoxyadenosine in DNA + S-adenosyl-L-methionine = an N(6)-methyl-2'-deoxyadenosine in DNA + S-adenosyl-L-homocysteine + H(+)</text>
        <dbReference type="Rhea" id="RHEA:15197"/>
        <dbReference type="Rhea" id="RHEA-COMP:12418"/>
        <dbReference type="Rhea" id="RHEA-COMP:12419"/>
        <dbReference type="ChEBI" id="CHEBI:15378"/>
        <dbReference type="ChEBI" id="CHEBI:57856"/>
        <dbReference type="ChEBI" id="CHEBI:59789"/>
        <dbReference type="ChEBI" id="CHEBI:90615"/>
        <dbReference type="ChEBI" id="CHEBI:90616"/>
        <dbReference type="EC" id="2.1.1.72"/>
    </reaction>
</comment>
<dbReference type="HOGENOM" id="CLU_269467_0_0_11"/>
<evidence type="ECO:0000259" key="8">
    <source>
        <dbReference type="Pfam" id="PF22654"/>
    </source>
</evidence>
<dbReference type="PROSITE" id="PS00092">
    <property type="entry name" value="N6_MTASE"/>
    <property type="match status" value="1"/>
</dbReference>
<keyword evidence="4" id="KW-0949">S-adenosyl-L-methionine</keyword>
<dbReference type="GO" id="GO:0032259">
    <property type="term" value="P:methylation"/>
    <property type="evidence" value="ECO:0007669"/>
    <property type="project" value="UniProtKB-KW"/>
</dbReference>
<protein>
    <recommendedName>
        <fullName evidence="1">site-specific DNA-methyltransferase (adenine-specific)</fullName>
        <ecNumber evidence="1">2.1.1.72</ecNumber>
    </recommendedName>
</protein>
<dbReference type="InterPro" id="IPR050953">
    <property type="entry name" value="N4_N6_ade-DNA_methylase"/>
</dbReference>
<dbReference type="Proteomes" id="UP000006281">
    <property type="component" value="Chromosome"/>
</dbReference>
<evidence type="ECO:0000313" key="9">
    <source>
        <dbReference type="EMBL" id="CCH29154.1"/>
    </source>
</evidence>
<dbReference type="eggNOG" id="COG4123">
    <property type="taxonomic scope" value="Bacteria"/>
</dbReference>
<dbReference type="InterPro" id="IPR036388">
    <property type="entry name" value="WH-like_DNA-bd_sf"/>
</dbReference>
<dbReference type="SUPFAM" id="SSF53335">
    <property type="entry name" value="S-adenosyl-L-methionine-dependent methyltransferases"/>
    <property type="match status" value="1"/>
</dbReference>
<feature type="domain" description="DUF7008" evidence="8">
    <location>
        <begin position="828"/>
        <end position="1219"/>
    </location>
</feature>
<evidence type="ECO:0000313" key="10">
    <source>
        <dbReference type="Proteomes" id="UP000006281"/>
    </source>
</evidence>
<dbReference type="REBASE" id="56680">
    <property type="entry name" value="Ses44229ORF18340P"/>
</dbReference>
<name>K0JWK0_SACES</name>
<dbReference type="EMBL" id="HE804045">
    <property type="protein sequence ID" value="CCH29154.1"/>
    <property type="molecule type" value="Genomic_DNA"/>
</dbReference>
<dbReference type="Pfam" id="PF22654">
    <property type="entry name" value="DUF7008"/>
    <property type="match status" value="1"/>
</dbReference>